<evidence type="ECO:0008006" key="5">
    <source>
        <dbReference type="Google" id="ProtNLM"/>
    </source>
</evidence>
<comment type="caution">
    <text evidence="3">The sequence shown here is derived from an EMBL/GenBank/DDBJ whole genome shotgun (WGS) entry which is preliminary data.</text>
</comment>
<dbReference type="STRING" id="1802407.A3I40_04275"/>
<protein>
    <recommendedName>
        <fullName evidence="5">DUF4430 domain-containing protein</fullName>
    </recommendedName>
</protein>
<dbReference type="Proteomes" id="UP000178723">
    <property type="component" value="Unassembled WGS sequence"/>
</dbReference>
<evidence type="ECO:0000313" key="4">
    <source>
        <dbReference type="Proteomes" id="UP000178723"/>
    </source>
</evidence>
<keyword evidence="2" id="KW-0812">Transmembrane</keyword>
<accession>A0A1F7VAD6</accession>
<sequence>MDISNQPLTKSERRELRRQSRADETASLRRRQRLKKTAILISIFFVIAAGIIAIARYAANQPPLTEADIVSRSGLHWHPEIAIYIKGMKQDVPAAIGLGLVHQPVHTHEADGVVHLEFSSLVKKDDLTVGQFFNNWGKPFSRERVLDYTNGPDGTVKMYVNEEPNDAFEHYVMQDNDRIEIMYD</sequence>
<organism evidence="3 4">
    <name type="scientific">Candidatus Uhrbacteria bacterium RIFCSPLOWO2_02_FULL_48_12</name>
    <dbReference type="NCBI Taxonomy" id="1802407"/>
    <lineage>
        <taxon>Bacteria</taxon>
        <taxon>Candidatus Uhriibacteriota</taxon>
    </lineage>
</organism>
<reference evidence="3 4" key="1">
    <citation type="journal article" date="2016" name="Nat. Commun.">
        <title>Thousands of microbial genomes shed light on interconnected biogeochemical processes in an aquifer system.</title>
        <authorList>
            <person name="Anantharaman K."/>
            <person name="Brown C.T."/>
            <person name="Hug L.A."/>
            <person name="Sharon I."/>
            <person name="Castelle C.J."/>
            <person name="Probst A.J."/>
            <person name="Thomas B.C."/>
            <person name="Singh A."/>
            <person name="Wilkins M.J."/>
            <person name="Karaoz U."/>
            <person name="Brodie E.L."/>
            <person name="Williams K.H."/>
            <person name="Hubbard S.S."/>
            <person name="Banfield J.F."/>
        </authorList>
    </citation>
    <scope>NUCLEOTIDE SEQUENCE [LARGE SCALE GENOMIC DNA]</scope>
</reference>
<evidence type="ECO:0000256" key="2">
    <source>
        <dbReference type="SAM" id="Phobius"/>
    </source>
</evidence>
<keyword evidence="2" id="KW-0472">Membrane</keyword>
<dbReference type="EMBL" id="MGEP01000002">
    <property type="protein sequence ID" value="OGL87519.1"/>
    <property type="molecule type" value="Genomic_DNA"/>
</dbReference>
<evidence type="ECO:0000313" key="3">
    <source>
        <dbReference type="EMBL" id="OGL87519.1"/>
    </source>
</evidence>
<name>A0A1F7VAD6_9BACT</name>
<feature type="compositionally biased region" description="Basic and acidic residues" evidence="1">
    <location>
        <begin position="10"/>
        <end position="26"/>
    </location>
</feature>
<proteinExistence type="predicted"/>
<feature type="transmembrane region" description="Helical" evidence="2">
    <location>
        <begin position="38"/>
        <end position="59"/>
    </location>
</feature>
<keyword evidence="2" id="KW-1133">Transmembrane helix</keyword>
<evidence type="ECO:0000256" key="1">
    <source>
        <dbReference type="SAM" id="MobiDB-lite"/>
    </source>
</evidence>
<gene>
    <name evidence="3" type="ORF">A3I40_04275</name>
</gene>
<dbReference type="AlphaFoldDB" id="A0A1F7VAD6"/>
<feature type="region of interest" description="Disordered" evidence="1">
    <location>
        <begin position="1"/>
        <end position="26"/>
    </location>
</feature>